<keyword evidence="2 13" id="KW-0963">Cytoplasm</keyword>
<dbReference type="Proteomes" id="UP001589767">
    <property type="component" value="Unassembled WGS sequence"/>
</dbReference>
<dbReference type="EMBL" id="JBHLWB010000009">
    <property type="protein sequence ID" value="MFC0309803.1"/>
    <property type="molecule type" value="Genomic_DNA"/>
</dbReference>
<comment type="caution">
    <text evidence="16">The sequence shown here is derived from an EMBL/GenBank/DDBJ whole genome shotgun (WGS) entry which is preliminary data.</text>
</comment>
<dbReference type="InterPro" id="IPR012676">
    <property type="entry name" value="TGS-like"/>
</dbReference>
<keyword evidence="17" id="KW-1185">Reference proteome</keyword>
<evidence type="ECO:0000256" key="12">
    <source>
        <dbReference type="ARBA" id="ARBA00049515"/>
    </source>
</evidence>
<proteinExistence type="inferred from homology"/>
<evidence type="ECO:0000256" key="10">
    <source>
        <dbReference type="ARBA" id="ARBA00022917"/>
    </source>
</evidence>
<keyword evidence="4 13" id="KW-0436">Ligase</keyword>
<dbReference type="InterPro" id="IPR033728">
    <property type="entry name" value="ThrRS_core"/>
</dbReference>
<evidence type="ECO:0000256" key="8">
    <source>
        <dbReference type="ARBA" id="ARBA00022840"/>
    </source>
</evidence>
<keyword evidence="6 13" id="KW-0547">Nucleotide-binding</keyword>
<evidence type="ECO:0000256" key="4">
    <source>
        <dbReference type="ARBA" id="ARBA00022598"/>
    </source>
</evidence>
<keyword evidence="10 13" id="KW-0648">Protein biosynthesis</keyword>
<dbReference type="SMART" id="SM00863">
    <property type="entry name" value="tRNA_SAD"/>
    <property type="match status" value="1"/>
</dbReference>
<feature type="region of interest" description="Catalytic" evidence="13">
    <location>
        <begin position="243"/>
        <end position="534"/>
    </location>
</feature>
<dbReference type="Gene3D" id="3.30.930.10">
    <property type="entry name" value="Bira Bifunctional Protein, Domain 2"/>
    <property type="match status" value="1"/>
</dbReference>
<comment type="subunit">
    <text evidence="13">Homodimer.</text>
</comment>
<keyword evidence="8 13" id="KW-0067">ATP-binding</keyword>
<dbReference type="PANTHER" id="PTHR11451:SF44">
    <property type="entry name" value="THREONINE--TRNA LIGASE, CHLOROPLASTIC_MITOCHONDRIAL 2"/>
    <property type="match status" value="1"/>
</dbReference>
<comment type="subcellular location">
    <subcellularLocation>
        <location evidence="13">Cytoplasm</location>
    </subcellularLocation>
</comment>
<dbReference type="NCBIfam" id="TIGR00418">
    <property type="entry name" value="thrS"/>
    <property type="match status" value="1"/>
</dbReference>
<name>A0ABV6H2F6_9PAST</name>
<dbReference type="Gene3D" id="3.30.54.20">
    <property type="match status" value="1"/>
</dbReference>
<evidence type="ECO:0000259" key="15">
    <source>
        <dbReference type="PROSITE" id="PS51880"/>
    </source>
</evidence>
<feature type="binding site" evidence="13">
    <location>
        <position position="385"/>
    </location>
    <ligand>
        <name>Zn(2+)</name>
        <dbReference type="ChEBI" id="CHEBI:29105"/>
        <note>catalytic</note>
    </ligand>
</feature>
<feature type="binding site" evidence="13">
    <location>
        <position position="334"/>
    </location>
    <ligand>
        <name>Zn(2+)</name>
        <dbReference type="ChEBI" id="CHEBI:29105"/>
        <note>catalytic</note>
    </ligand>
</feature>
<dbReference type="InterPro" id="IPR006195">
    <property type="entry name" value="aa-tRNA-synth_II"/>
</dbReference>
<keyword evidence="11 13" id="KW-0030">Aminoacyl-tRNA synthetase</keyword>
<keyword evidence="3 13" id="KW-0820">tRNA-binding</keyword>
<dbReference type="InterPro" id="IPR036621">
    <property type="entry name" value="Anticodon-bd_dom_sf"/>
</dbReference>
<dbReference type="InterPro" id="IPR012675">
    <property type="entry name" value="Beta-grasp_dom_sf"/>
</dbReference>
<evidence type="ECO:0000256" key="11">
    <source>
        <dbReference type="ARBA" id="ARBA00023146"/>
    </source>
</evidence>
<evidence type="ECO:0000256" key="2">
    <source>
        <dbReference type="ARBA" id="ARBA00022490"/>
    </source>
</evidence>
<dbReference type="PANTHER" id="PTHR11451">
    <property type="entry name" value="THREONINE-TRNA LIGASE"/>
    <property type="match status" value="1"/>
</dbReference>
<dbReference type="PRINTS" id="PR01047">
    <property type="entry name" value="TRNASYNTHTHR"/>
</dbReference>
<dbReference type="Pfam" id="PF00587">
    <property type="entry name" value="tRNA-synt_2b"/>
    <property type="match status" value="1"/>
</dbReference>
<dbReference type="GO" id="GO:0004829">
    <property type="term" value="F:threonine-tRNA ligase activity"/>
    <property type="evidence" value="ECO:0007669"/>
    <property type="project" value="UniProtKB-EC"/>
</dbReference>
<dbReference type="Gene3D" id="3.10.20.30">
    <property type="match status" value="1"/>
</dbReference>
<organism evidence="16 17">
    <name type="scientific">Gallibacterium trehalosifermentans</name>
    <dbReference type="NCBI Taxonomy" id="516935"/>
    <lineage>
        <taxon>Bacteria</taxon>
        <taxon>Pseudomonadati</taxon>
        <taxon>Pseudomonadota</taxon>
        <taxon>Gammaproteobacteria</taxon>
        <taxon>Pasteurellales</taxon>
        <taxon>Pasteurellaceae</taxon>
        <taxon>Gallibacterium</taxon>
    </lineage>
</organism>
<dbReference type="PROSITE" id="PS51880">
    <property type="entry name" value="TGS"/>
    <property type="match status" value="1"/>
</dbReference>
<dbReference type="PROSITE" id="PS50862">
    <property type="entry name" value="AA_TRNA_LIGASE_II"/>
    <property type="match status" value="1"/>
</dbReference>
<dbReference type="Pfam" id="PF02824">
    <property type="entry name" value="TGS"/>
    <property type="match status" value="1"/>
</dbReference>
<dbReference type="CDD" id="cd00771">
    <property type="entry name" value="ThrRS_core"/>
    <property type="match status" value="1"/>
</dbReference>
<feature type="binding site" evidence="13">
    <location>
        <position position="511"/>
    </location>
    <ligand>
        <name>Zn(2+)</name>
        <dbReference type="ChEBI" id="CHEBI:29105"/>
        <note>catalytic</note>
    </ligand>
</feature>
<dbReference type="Pfam" id="PF07973">
    <property type="entry name" value="tRNA_SAD"/>
    <property type="match status" value="1"/>
</dbReference>
<dbReference type="SUPFAM" id="SSF55681">
    <property type="entry name" value="Class II aaRS and biotin synthetases"/>
    <property type="match status" value="1"/>
</dbReference>
<evidence type="ECO:0000256" key="1">
    <source>
        <dbReference type="ARBA" id="ARBA00008226"/>
    </source>
</evidence>
<dbReference type="InterPro" id="IPR004154">
    <property type="entry name" value="Anticodon-bd"/>
</dbReference>
<evidence type="ECO:0000256" key="5">
    <source>
        <dbReference type="ARBA" id="ARBA00022723"/>
    </source>
</evidence>
<dbReference type="HAMAP" id="MF_00184">
    <property type="entry name" value="Thr_tRNA_synth"/>
    <property type="match status" value="1"/>
</dbReference>
<comment type="cofactor">
    <cofactor evidence="13">
        <name>Zn(2+)</name>
        <dbReference type="ChEBI" id="CHEBI:29105"/>
    </cofactor>
    <text evidence="13">Binds 1 zinc ion per subunit.</text>
</comment>
<evidence type="ECO:0000256" key="3">
    <source>
        <dbReference type="ARBA" id="ARBA00022555"/>
    </source>
</evidence>
<keyword evidence="7 13" id="KW-0862">Zinc</keyword>
<reference evidence="16 17" key="1">
    <citation type="submission" date="2024-09" db="EMBL/GenBank/DDBJ databases">
        <authorList>
            <person name="Sun Q."/>
            <person name="Mori K."/>
        </authorList>
    </citation>
    <scope>NUCLEOTIDE SEQUENCE [LARGE SCALE GENOMIC DNA]</scope>
    <source>
        <strain evidence="16 17">CCM 7539</strain>
    </source>
</reference>
<accession>A0ABV6H2F6</accession>
<comment type="catalytic activity">
    <reaction evidence="12 13">
        <text>tRNA(Thr) + L-threonine + ATP = L-threonyl-tRNA(Thr) + AMP + diphosphate + H(+)</text>
        <dbReference type="Rhea" id="RHEA:24624"/>
        <dbReference type="Rhea" id="RHEA-COMP:9670"/>
        <dbReference type="Rhea" id="RHEA-COMP:9704"/>
        <dbReference type="ChEBI" id="CHEBI:15378"/>
        <dbReference type="ChEBI" id="CHEBI:30616"/>
        <dbReference type="ChEBI" id="CHEBI:33019"/>
        <dbReference type="ChEBI" id="CHEBI:57926"/>
        <dbReference type="ChEBI" id="CHEBI:78442"/>
        <dbReference type="ChEBI" id="CHEBI:78534"/>
        <dbReference type="ChEBI" id="CHEBI:456215"/>
        <dbReference type="EC" id="6.1.1.3"/>
    </reaction>
</comment>
<dbReference type="EC" id="6.1.1.3" evidence="13"/>
<dbReference type="CDD" id="cd01667">
    <property type="entry name" value="TGS_ThrRS"/>
    <property type="match status" value="1"/>
</dbReference>
<evidence type="ECO:0000256" key="13">
    <source>
        <dbReference type="HAMAP-Rule" id="MF_00184"/>
    </source>
</evidence>
<gene>
    <name evidence="13 16" type="primary">thrS</name>
    <name evidence="16" type="ORF">ACFFHK_08820</name>
</gene>
<dbReference type="InterPro" id="IPR018163">
    <property type="entry name" value="Thr/Ala-tRNA-synth_IIc_edit"/>
</dbReference>
<dbReference type="InterPro" id="IPR002314">
    <property type="entry name" value="aa-tRNA-synt_IIb"/>
</dbReference>
<evidence type="ECO:0000256" key="7">
    <source>
        <dbReference type="ARBA" id="ARBA00022833"/>
    </source>
</evidence>
<dbReference type="RefSeq" id="WP_382371573.1">
    <property type="nucleotide sequence ID" value="NZ_JBHLWB010000009.1"/>
</dbReference>
<keyword evidence="9 13" id="KW-0694">RNA-binding</keyword>
<dbReference type="Gene3D" id="3.40.50.800">
    <property type="entry name" value="Anticodon-binding domain"/>
    <property type="match status" value="1"/>
</dbReference>
<protein>
    <recommendedName>
        <fullName evidence="13">Threonine--tRNA ligase</fullName>
        <ecNumber evidence="13">6.1.1.3</ecNumber>
    </recommendedName>
    <alternativeName>
        <fullName evidence="13">Threonyl-tRNA synthetase</fullName>
        <shortName evidence="13">ThrRS</shortName>
    </alternativeName>
</protein>
<dbReference type="InterPro" id="IPR045864">
    <property type="entry name" value="aa-tRNA-synth_II/BPL/LPL"/>
</dbReference>
<sequence length="643" mass="73677">MPIITLPDGSQRHFDQSVTVLEVAQSIGAGLAKACIAGRVNGERKDACDVIEQDCQLEIITAKDEDGLEIIRHSCAHLLGHALKQLYPNAKMAIGPTIENGFYYDIDLEQSLTTEDLEKIEKRMLELAKTNYDVVKEPVSWQKAYEVFTQRGEPYKMAILDENIEKTATPALYHHQEYIDMCRGPHVPNMRFCHHFKLQKVAGAYWRGDSNNKMLQRIYGTAWADKKQLADYLKRLEEAAKRDHRKIGKALDLYHMQEEAPGMVFWHNDGWTIFRELETFVRTKLKEYDYQEVKGPFMMDRVLWERTGHWQNYSDLMFTTSSENREYAIKPMNCPGHVQIFNQGLKSYRDLPLRMAEFGSCHRNEPSGSLHGLMRVRGFTQDDAHIFCTEDQIESEVTSCIKMVYDIYSTFGFTDIYVKLSTRPESRIGSDEMWDRAEADLAKALEHNGLAYEVQPGEGAFYGPKLEFALRDSIGREWQCGTIQLDFALPGRLNASYVAEDNERKTPVMIHRAILGSIERFIGIITEEYAGFFPAWLAPTQAVVMNITDSQAEYVQNVVKTLSDAGLRVKSDLRNEKIGFKIREHTLKRVPYMLVCGDKEIAEGKIAVRTRKGQDLGSFTLEAFTEILKQQVRGRELKLLGEE</sequence>
<evidence type="ECO:0000313" key="17">
    <source>
        <dbReference type="Proteomes" id="UP001589767"/>
    </source>
</evidence>
<dbReference type="InterPro" id="IPR004095">
    <property type="entry name" value="TGS"/>
</dbReference>
<dbReference type="CDD" id="cd00860">
    <property type="entry name" value="ThrRS_anticodon"/>
    <property type="match status" value="1"/>
</dbReference>
<evidence type="ECO:0000313" key="16">
    <source>
        <dbReference type="EMBL" id="MFC0309803.1"/>
    </source>
</evidence>
<dbReference type="SUPFAM" id="SSF52954">
    <property type="entry name" value="Class II aaRS ABD-related"/>
    <property type="match status" value="1"/>
</dbReference>
<dbReference type="SUPFAM" id="SSF55186">
    <property type="entry name" value="ThrRS/AlaRS common domain"/>
    <property type="match status" value="1"/>
</dbReference>
<dbReference type="Pfam" id="PF03129">
    <property type="entry name" value="HGTP_anticodon"/>
    <property type="match status" value="1"/>
</dbReference>
<evidence type="ECO:0000259" key="14">
    <source>
        <dbReference type="PROSITE" id="PS50862"/>
    </source>
</evidence>
<feature type="domain" description="Aminoacyl-transfer RNA synthetases class-II family profile" evidence="14">
    <location>
        <begin position="243"/>
        <end position="534"/>
    </location>
</feature>
<evidence type="ECO:0000256" key="9">
    <source>
        <dbReference type="ARBA" id="ARBA00022884"/>
    </source>
</evidence>
<dbReference type="InterPro" id="IPR012947">
    <property type="entry name" value="tRNA_SAD"/>
</dbReference>
<dbReference type="InterPro" id="IPR002320">
    <property type="entry name" value="Thr-tRNA-ligase_IIa"/>
</dbReference>
<dbReference type="InterPro" id="IPR047246">
    <property type="entry name" value="ThrRS_anticodon"/>
</dbReference>
<dbReference type="SUPFAM" id="SSF81271">
    <property type="entry name" value="TGS-like"/>
    <property type="match status" value="1"/>
</dbReference>
<evidence type="ECO:0000256" key="6">
    <source>
        <dbReference type="ARBA" id="ARBA00022741"/>
    </source>
</evidence>
<feature type="domain" description="TGS" evidence="15">
    <location>
        <begin position="1"/>
        <end position="61"/>
    </location>
</feature>
<comment type="similarity">
    <text evidence="1 13">Belongs to the class-II aminoacyl-tRNA synthetase family.</text>
</comment>
<dbReference type="Gene3D" id="3.30.980.10">
    <property type="entry name" value="Threonyl-trna Synthetase, Chain A, domain 2"/>
    <property type="match status" value="1"/>
</dbReference>
<keyword evidence="5 13" id="KW-0479">Metal-binding</keyword>